<dbReference type="PROSITE" id="PS50850">
    <property type="entry name" value="MFS"/>
    <property type="match status" value="1"/>
</dbReference>
<dbReference type="EMBL" id="KZ859088">
    <property type="protein sequence ID" value="RDW23393.1"/>
    <property type="molecule type" value="Genomic_DNA"/>
</dbReference>
<feature type="transmembrane region" description="Helical" evidence="7">
    <location>
        <begin position="355"/>
        <end position="373"/>
    </location>
</feature>
<dbReference type="KEGG" id="yli:2908442"/>
<organism evidence="9 11">
    <name type="scientific">Yarrowia lipolytica</name>
    <name type="common">Candida lipolytica</name>
    <dbReference type="NCBI Taxonomy" id="4952"/>
    <lineage>
        <taxon>Eukaryota</taxon>
        <taxon>Fungi</taxon>
        <taxon>Dikarya</taxon>
        <taxon>Ascomycota</taxon>
        <taxon>Saccharomycotina</taxon>
        <taxon>Dipodascomycetes</taxon>
        <taxon>Dipodascales</taxon>
        <taxon>Dipodascales incertae sedis</taxon>
        <taxon>Yarrowia</taxon>
    </lineage>
</organism>
<evidence type="ECO:0000259" key="8">
    <source>
        <dbReference type="PROSITE" id="PS50850"/>
    </source>
</evidence>
<protein>
    <submittedName>
        <fullName evidence="10">Major facilitator superfamily domain-containing protein</fullName>
    </submittedName>
</protein>
<reference evidence="9 11" key="1">
    <citation type="journal article" date="2016" name="PLoS ONE">
        <title>Sequence Assembly of Yarrowia lipolytica Strain W29/CLIB89 Shows Transposable Element Diversity.</title>
        <authorList>
            <person name="Magnan C."/>
            <person name="Yu J."/>
            <person name="Chang I."/>
            <person name="Jahn E."/>
            <person name="Kanomata Y."/>
            <person name="Wu J."/>
            <person name="Zeller M."/>
            <person name="Oakes M."/>
            <person name="Baldi P."/>
            <person name="Sandmeyer S."/>
        </authorList>
    </citation>
    <scope>NUCLEOTIDE SEQUENCE [LARGE SCALE GENOMIC DNA]</scope>
    <source>
        <strain evidence="9">CLIB89</strain>
        <strain evidence="11">CLIB89(W29)</strain>
    </source>
</reference>
<dbReference type="InterPro" id="IPR036259">
    <property type="entry name" value="MFS_trans_sf"/>
</dbReference>
<feature type="transmembrane region" description="Helical" evidence="7">
    <location>
        <begin position="291"/>
        <end position="311"/>
    </location>
</feature>
<dbReference type="FunFam" id="1.20.1250.20:FF:000068">
    <property type="entry name" value="MFS general substrate transporter"/>
    <property type="match status" value="1"/>
</dbReference>
<evidence type="ECO:0000313" key="10">
    <source>
        <dbReference type="EMBL" id="RDW23393.1"/>
    </source>
</evidence>
<keyword evidence="3 7" id="KW-0812">Transmembrane</keyword>
<evidence type="ECO:0000313" key="11">
    <source>
        <dbReference type="Proteomes" id="UP000182444"/>
    </source>
</evidence>
<dbReference type="OrthoDB" id="2985014at2759"/>
<dbReference type="PANTHER" id="PTHR43791">
    <property type="entry name" value="PERMEASE-RELATED"/>
    <property type="match status" value="1"/>
</dbReference>
<evidence type="ECO:0000256" key="3">
    <source>
        <dbReference type="ARBA" id="ARBA00022692"/>
    </source>
</evidence>
<feature type="transmembrane region" description="Helical" evidence="7">
    <location>
        <begin position="58"/>
        <end position="76"/>
    </location>
</feature>
<feature type="transmembrane region" description="Helical" evidence="7">
    <location>
        <begin position="186"/>
        <end position="207"/>
    </location>
</feature>
<comment type="subcellular location">
    <subcellularLocation>
        <location evidence="1">Membrane</location>
        <topology evidence="1">Multi-pass membrane protein</topology>
    </subcellularLocation>
</comment>
<keyword evidence="4 7" id="KW-1133">Transmembrane helix</keyword>
<dbReference type="SUPFAM" id="SSF103473">
    <property type="entry name" value="MFS general substrate transporter"/>
    <property type="match status" value="1"/>
</dbReference>
<dbReference type="Proteomes" id="UP000182444">
    <property type="component" value="Chromosome 1F"/>
</dbReference>
<dbReference type="AlphaFoldDB" id="A0A1D8NM70"/>
<name>A0A1D8NM70_YARLL</name>
<feature type="transmembrane region" description="Helical" evidence="7">
    <location>
        <begin position="385"/>
        <end position="403"/>
    </location>
</feature>
<feature type="transmembrane region" description="Helical" evidence="7">
    <location>
        <begin position="151"/>
        <end position="174"/>
    </location>
</feature>
<dbReference type="InterPro" id="IPR011701">
    <property type="entry name" value="MFS"/>
</dbReference>
<feature type="transmembrane region" description="Helical" evidence="7">
    <location>
        <begin position="331"/>
        <end position="348"/>
    </location>
</feature>
<feature type="compositionally biased region" description="Basic and acidic residues" evidence="6">
    <location>
        <begin position="1"/>
        <end position="10"/>
    </location>
</feature>
<dbReference type="VEuPathDB" id="FungiDB:YALI0_F05984g"/>
<feature type="transmembrane region" description="Helical" evidence="7">
    <location>
        <begin position="219"/>
        <end position="241"/>
    </location>
</feature>
<keyword evidence="2" id="KW-0813">Transport</keyword>
<gene>
    <name evidence="10" type="ORF">B0I71DRAFT_136029</name>
    <name evidence="9" type="ORF">YALI1_F08885g</name>
</gene>
<evidence type="ECO:0000313" key="9">
    <source>
        <dbReference type="EMBL" id="AOW06730.1"/>
    </source>
</evidence>
<feature type="domain" description="Major facilitator superfamily (MFS) profile" evidence="8">
    <location>
        <begin position="60"/>
        <end position="476"/>
    </location>
</feature>
<evidence type="ECO:0000256" key="5">
    <source>
        <dbReference type="ARBA" id="ARBA00023136"/>
    </source>
</evidence>
<evidence type="ECO:0000256" key="2">
    <source>
        <dbReference type="ARBA" id="ARBA00022448"/>
    </source>
</evidence>
<dbReference type="Proteomes" id="UP000256601">
    <property type="component" value="Unassembled WGS sequence"/>
</dbReference>
<feature type="region of interest" description="Disordered" evidence="6">
    <location>
        <begin position="1"/>
        <end position="22"/>
    </location>
</feature>
<evidence type="ECO:0000256" key="1">
    <source>
        <dbReference type="ARBA" id="ARBA00004141"/>
    </source>
</evidence>
<evidence type="ECO:0000256" key="6">
    <source>
        <dbReference type="SAM" id="MobiDB-lite"/>
    </source>
</evidence>
<proteinExistence type="predicted"/>
<dbReference type="eggNOG" id="KOG2533">
    <property type="taxonomic scope" value="Eukaryota"/>
</dbReference>
<accession>A0A1D8NM70</accession>
<feature type="transmembrane region" description="Helical" evidence="7">
    <location>
        <begin position="96"/>
        <end position="114"/>
    </location>
</feature>
<feature type="transmembrane region" description="Helical" evidence="7">
    <location>
        <begin position="442"/>
        <end position="467"/>
    </location>
</feature>
<dbReference type="PANTHER" id="PTHR43791:SF46">
    <property type="entry name" value="MAJOR FACILITATOR SUPERFAMILY (MFS) PROFILE DOMAIN-CONTAINING PROTEIN-RELATED"/>
    <property type="match status" value="1"/>
</dbReference>
<dbReference type="InterPro" id="IPR020846">
    <property type="entry name" value="MFS_dom"/>
</dbReference>
<evidence type="ECO:0000313" key="12">
    <source>
        <dbReference type="Proteomes" id="UP000256601"/>
    </source>
</evidence>
<reference evidence="10 12" key="2">
    <citation type="submission" date="2018-07" db="EMBL/GenBank/DDBJ databases">
        <title>Draft Genome Assemblies for Five Robust Yarrowia lipolytica Strains Exhibiting High Lipid Production and Pentose Sugar Utilization and Sugar Alcohol Secretion from Undetoxified Lignocellulosic Biomass Hydrolysates.</title>
        <authorList>
            <consortium name="DOE Joint Genome Institute"/>
            <person name="Walker C."/>
            <person name="Ryu S."/>
            <person name="Na H."/>
            <person name="Zane M."/>
            <person name="LaButti K."/>
            <person name="Lipzen A."/>
            <person name="Haridas S."/>
            <person name="Barry K."/>
            <person name="Grigoriev I.V."/>
            <person name="Quarterman J."/>
            <person name="Slininger P."/>
            <person name="Dien B."/>
            <person name="Trinh C.T."/>
        </authorList>
    </citation>
    <scope>NUCLEOTIDE SEQUENCE [LARGE SCALE GENOMIC DNA]</scope>
    <source>
        <strain evidence="10 12">YB392</strain>
    </source>
</reference>
<evidence type="ECO:0000256" key="4">
    <source>
        <dbReference type="ARBA" id="ARBA00022989"/>
    </source>
</evidence>
<feature type="transmembrane region" description="Helical" evidence="7">
    <location>
        <begin position="415"/>
        <end position="436"/>
    </location>
</feature>
<dbReference type="Pfam" id="PF07690">
    <property type="entry name" value="MFS_1"/>
    <property type="match status" value="1"/>
</dbReference>
<dbReference type="GO" id="GO:0005886">
    <property type="term" value="C:plasma membrane"/>
    <property type="evidence" value="ECO:0007669"/>
    <property type="project" value="TreeGrafter"/>
</dbReference>
<feature type="transmembrane region" description="Helical" evidence="7">
    <location>
        <begin position="126"/>
        <end position="145"/>
    </location>
</feature>
<dbReference type="EMBL" id="CP017558">
    <property type="protein sequence ID" value="AOW06730.1"/>
    <property type="molecule type" value="Genomic_DNA"/>
</dbReference>
<keyword evidence="5 7" id="KW-0472">Membrane</keyword>
<dbReference type="VEuPathDB" id="FungiDB:YALI1_F08885g"/>
<evidence type="ECO:0000256" key="7">
    <source>
        <dbReference type="SAM" id="Phobius"/>
    </source>
</evidence>
<sequence length="507" mass="57028">MSKESFHEESFSENGTESLENQPLYPAPMSDAEIQSQINGLAEKYGVNQRRLMMKVDLCVIPTICLLYILAFLDRVNISNANVYGMSADLGLKGNHFNVALAIFFVPYVVAEIPSNWLMKKTSPHVWLPGCMVLFGCTLLGQGFVKNYGQILATRFLLGLFEAGMFPGCFYLISMWYRREESQKRYSFFFSSTCLAGAFGGLIAAGIHNLDGHRGIEAWRWIFIIEGACTAFIAMLMYFVISDFPEDAKFLSENERQFMKEKLAVGTVGGSEYDRGMSLKDLKFVFTDWKIWMSGMMYFGLVVPAYGYAYFGTAIVKTLGYSEIKTQFYSVPPWVAAFGLSMGAAIFSDRFRHRFWFVIGSCIVCVAGFGLIMGEHHKIGTRYGALFMICAGAYTCMPMLVCWTQMNFSGHHRRAIASGWQIGFGNIAGFISTFVFKTEDAPFYMTGLGCCIAFTALSGILSVVYYFGLRAANKKKQSPDYAVEFSQWPEDKQRMAGELHPSIFYTY</sequence>
<dbReference type="Gene3D" id="1.20.1250.20">
    <property type="entry name" value="MFS general substrate transporter like domains"/>
    <property type="match status" value="2"/>
</dbReference>
<dbReference type="FunFam" id="1.20.1250.20:FF:000034">
    <property type="entry name" value="MFS general substrate transporter"/>
    <property type="match status" value="1"/>
</dbReference>
<dbReference type="GO" id="GO:0022857">
    <property type="term" value="F:transmembrane transporter activity"/>
    <property type="evidence" value="ECO:0007669"/>
    <property type="project" value="InterPro"/>
</dbReference>